<dbReference type="EMBL" id="GBRH01217014">
    <property type="protein sequence ID" value="JAD80881.1"/>
    <property type="molecule type" value="Transcribed_RNA"/>
</dbReference>
<evidence type="ECO:0000256" key="1">
    <source>
        <dbReference type="SAM" id="MobiDB-lite"/>
    </source>
</evidence>
<feature type="region of interest" description="Disordered" evidence="1">
    <location>
        <begin position="1"/>
        <end position="20"/>
    </location>
</feature>
<protein>
    <submittedName>
        <fullName evidence="2">Uncharacterized protein</fullName>
    </submittedName>
</protein>
<organism evidence="2">
    <name type="scientific">Arundo donax</name>
    <name type="common">Giant reed</name>
    <name type="synonym">Donax arundinaceus</name>
    <dbReference type="NCBI Taxonomy" id="35708"/>
    <lineage>
        <taxon>Eukaryota</taxon>
        <taxon>Viridiplantae</taxon>
        <taxon>Streptophyta</taxon>
        <taxon>Embryophyta</taxon>
        <taxon>Tracheophyta</taxon>
        <taxon>Spermatophyta</taxon>
        <taxon>Magnoliopsida</taxon>
        <taxon>Liliopsida</taxon>
        <taxon>Poales</taxon>
        <taxon>Poaceae</taxon>
        <taxon>PACMAD clade</taxon>
        <taxon>Arundinoideae</taxon>
        <taxon>Arundineae</taxon>
        <taxon>Arundo</taxon>
    </lineage>
</organism>
<sequence>MGGERRGQVGRGGSGGDVDGAGEAGGGLADVLGGDGGDAVDLVMEARVLEAEVVLVEGHLADDGGGGAAAGGAGGGGERVLVPRVLGAQLLVLRAQLRVLLPLLLRLHLGALVLEPELDLERLQPQLPAQLLPLLVVRVRELLEECFKLLDLVLGVAVVALLAGPLKAEVHLLQLLAAGARPGAALHVVAAGLALHQ</sequence>
<reference evidence="2" key="2">
    <citation type="journal article" date="2015" name="Data Brief">
        <title>Shoot transcriptome of the giant reed, Arundo donax.</title>
        <authorList>
            <person name="Barrero R.A."/>
            <person name="Guerrero F.D."/>
            <person name="Moolhuijzen P."/>
            <person name="Goolsby J.A."/>
            <person name="Tidwell J."/>
            <person name="Bellgard S.E."/>
            <person name="Bellgard M.I."/>
        </authorList>
    </citation>
    <scope>NUCLEOTIDE SEQUENCE</scope>
    <source>
        <tissue evidence="2">Shoot tissue taken approximately 20 cm above the soil surface</tissue>
    </source>
</reference>
<feature type="compositionally biased region" description="Gly residues" evidence="1">
    <location>
        <begin position="8"/>
        <end position="20"/>
    </location>
</feature>
<reference evidence="2" key="1">
    <citation type="submission" date="2014-09" db="EMBL/GenBank/DDBJ databases">
        <authorList>
            <person name="Magalhaes I.L.F."/>
            <person name="Oliveira U."/>
            <person name="Santos F.R."/>
            <person name="Vidigal T.H.D.A."/>
            <person name="Brescovit A.D."/>
            <person name="Santos A.J."/>
        </authorList>
    </citation>
    <scope>NUCLEOTIDE SEQUENCE</scope>
    <source>
        <tissue evidence="2">Shoot tissue taken approximately 20 cm above the soil surface</tissue>
    </source>
</reference>
<accession>A0A0A9CZ37</accession>
<proteinExistence type="predicted"/>
<evidence type="ECO:0000313" key="2">
    <source>
        <dbReference type="EMBL" id="JAD80881.1"/>
    </source>
</evidence>
<dbReference type="AlphaFoldDB" id="A0A0A9CZ37"/>
<name>A0A0A9CZ37_ARUDO</name>